<gene>
    <name evidence="1" type="ORF">HMPREF0971_00592</name>
</gene>
<accession>D1QNU1</accession>
<name>D1QNU1_9BACT</name>
<reference evidence="1 2" key="1">
    <citation type="submission" date="2009-11" db="EMBL/GenBank/DDBJ databases">
        <authorList>
            <person name="Weinstock G."/>
            <person name="Sodergren E."/>
            <person name="Clifton S."/>
            <person name="Fulton L."/>
            <person name="Fulton B."/>
            <person name="Courtney L."/>
            <person name="Fronick C."/>
            <person name="Harrison M."/>
            <person name="Strong C."/>
            <person name="Farmer C."/>
            <person name="Delahaunty K."/>
            <person name="Markovic C."/>
            <person name="Hall O."/>
            <person name="Minx P."/>
            <person name="Tomlinson C."/>
            <person name="Mitreva M."/>
            <person name="Nelson J."/>
            <person name="Hou S."/>
            <person name="Wollam A."/>
            <person name="Pepin K.H."/>
            <person name="Johnson M."/>
            <person name="Bhonagiri V."/>
            <person name="Nash W.E."/>
            <person name="Warren W."/>
            <person name="Chinwalla A."/>
            <person name="Mardis E.R."/>
            <person name="Wilson R.K."/>
        </authorList>
    </citation>
    <scope>NUCLEOTIDE SEQUENCE [LARGE SCALE GENOMIC DNA]</scope>
    <source>
        <strain evidence="1 2">F0302</strain>
    </source>
</reference>
<dbReference type="EMBL" id="ACUZ02000005">
    <property type="protein sequence ID" value="EFB33043.1"/>
    <property type="molecule type" value="Genomic_DNA"/>
</dbReference>
<dbReference type="HOGENOM" id="CLU_159985_0_0_10"/>
<comment type="caution">
    <text evidence="1">The sequence shown here is derived from an EMBL/GenBank/DDBJ whole genome shotgun (WGS) entry which is preliminary data.</text>
</comment>
<protein>
    <submittedName>
        <fullName evidence="1">Uncharacterized protein</fullName>
    </submittedName>
</protein>
<evidence type="ECO:0000313" key="2">
    <source>
        <dbReference type="Proteomes" id="UP000004079"/>
    </source>
</evidence>
<proteinExistence type="predicted"/>
<dbReference type="GeneID" id="85013090"/>
<evidence type="ECO:0000313" key="1">
    <source>
        <dbReference type="EMBL" id="EFB33043.1"/>
    </source>
</evidence>
<dbReference type="Proteomes" id="UP000004079">
    <property type="component" value="Unassembled WGS sequence"/>
</dbReference>
<dbReference type="STRING" id="649760.HMPREF0971_00592"/>
<dbReference type="RefSeq" id="WP_004371598.1">
    <property type="nucleotide sequence ID" value="NZ_GG703883.1"/>
</dbReference>
<sequence length="93" mass="10940">MKRKMISLQKEAGSKLIEKARTGNDFEKISKFFSHYHVNLAPSSLRKLWNYLLEVEKPSRQTLDRLSLFAGFQDWESLKATFMDEGKKEDEKL</sequence>
<dbReference type="AlphaFoldDB" id="D1QNU1"/>
<organism evidence="1 2">
    <name type="scientific">Segatella oris F0302</name>
    <dbReference type="NCBI Taxonomy" id="649760"/>
    <lineage>
        <taxon>Bacteria</taxon>
        <taxon>Pseudomonadati</taxon>
        <taxon>Bacteroidota</taxon>
        <taxon>Bacteroidia</taxon>
        <taxon>Bacteroidales</taxon>
        <taxon>Prevotellaceae</taxon>
        <taxon>Segatella</taxon>
    </lineage>
</organism>